<dbReference type="Proteomes" id="UP001174936">
    <property type="component" value="Unassembled WGS sequence"/>
</dbReference>
<keyword evidence="3" id="KW-1185">Reference proteome</keyword>
<feature type="compositionally biased region" description="Polar residues" evidence="1">
    <location>
        <begin position="255"/>
        <end position="266"/>
    </location>
</feature>
<accession>A0AA39YQD9</accession>
<dbReference type="Pfam" id="PF12511">
    <property type="entry name" value="DUF3716"/>
    <property type="match status" value="1"/>
</dbReference>
<feature type="region of interest" description="Disordered" evidence="1">
    <location>
        <begin position="231"/>
        <end position="282"/>
    </location>
</feature>
<evidence type="ECO:0000256" key="1">
    <source>
        <dbReference type="SAM" id="MobiDB-lite"/>
    </source>
</evidence>
<dbReference type="EMBL" id="JAULSV010000001">
    <property type="protein sequence ID" value="KAK0655395.1"/>
    <property type="molecule type" value="Genomic_DNA"/>
</dbReference>
<reference evidence="2" key="1">
    <citation type="submission" date="2023-06" db="EMBL/GenBank/DDBJ databases">
        <title>Genome-scale phylogeny and comparative genomics of the fungal order Sordariales.</title>
        <authorList>
            <consortium name="Lawrence Berkeley National Laboratory"/>
            <person name="Hensen N."/>
            <person name="Bonometti L."/>
            <person name="Westerberg I."/>
            <person name="Brannstrom I.O."/>
            <person name="Guillou S."/>
            <person name="Cros-Aarteil S."/>
            <person name="Calhoun S."/>
            <person name="Haridas S."/>
            <person name="Kuo A."/>
            <person name="Mondo S."/>
            <person name="Pangilinan J."/>
            <person name="Riley R."/>
            <person name="Labutti K."/>
            <person name="Andreopoulos B."/>
            <person name="Lipzen A."/>
            <person name="Chen C."/>
            <person name="Yanf M."/>
            <person name="Daum C."/>
            <person name="Ng V."/>
            <person name="Clum A."/>
            <person name="Steindorff A."/>
            <person name="Ohm R."/>
            <person name="Martin F."/>
            <person name="Silar P."/>
            <person name="Natvig D."/>
            <person name="Lalanne C."/>
            <person name="Gautier V."/>
            <person name="Ament-Velasquez S.L."/>
            <person name="Kruys A."/>
            <person name="Hutchinson M.I."/>
            <person name="Powell A.J."/>
            <person name="Barry K."/>
            <person name="Miller A.N."/>
            <person name="Grigoriev I.V."/>
            <person name="Debuchy R."/>
            <person name="Gladieux P."/>
            <person name="Thoren M.H."/>
            <person name="Johannesson H."/>
        </authorList>
    </citation>
    <scope>NUCLEOTIDE SEQUENCE</scope>
    <source>
        <strain evidence="2">SMH2532-1</strain>
    </source>
</reference>
<sequence length="282" mass="32155">MDDEEFEVVRPHGSLASGSNDHPPSYVNCDRHGRRFSEFTLKGNEITDELVNEVGSGRLAKETLKMLELVLEVKNPNMVNYLSDKKDIVRHWRPFLYPITEKGNGKAVTFNLHPEKKTTTRFEGPAAIAYFLFEKKARTKTDCSTCNADDHRGPMQACIVPANLTLTQGACLNCYYTGKGVKCSHRKEYELRERMEDDENWVPITEEELKYLTTGEIDVYLEVLKRSRDGKMREEEKLLESARKMAVDDEEASSRAGTGTSEASQRSGHRTPRARRLRDDSD</sequence>
<organism evidence="2 3">
    <name type="scientific">Cercophora newfieldiana</name>
    <dbReference type="NCBI Taxonomy" id="92897"/>
    <lineage>
        <taxon>Eukaryota</taxon>
        <taxon>Fungi</taxon>
        <taxon>Dikarya</taxon>
        <taxon>Ascomycota</taxon>
        <taxon>Pezizomycotina</taxon>
        <taxon>Sordariomycetes</taxon>
        <taxon>Sordariomycetidae</taxon>
        <taxon>Sordariales</taxon>
        <taxon>Lasiosphaeriaceae</taxon>
        <taxon>Cercophora</taxon>
    </lineage>
</organism>
<feature type="compositionally biased region" description="Basic and acidic residues" evidence="1">
    <location>
        <begin position="231"/>
        <end position="247"/>
    </location>
</feature>
<comment type="caution">
    <text evidence="2">The sequence shown here is derived from an EMBL/GenBank/DDBJ whole genome shotgun (WGS) entry which is preliminary data.</text>
</comment>
<name>A0AA39YQD9_9PEZI</name>
<gene>
    <name evidence="2" type="ORF">B0T16DRAFT_396835</name>
</gene>
<dbReference type="AlphaFoldDB" id="A0AA39YQD9"/>
<evidence type="ECO:0000313" key="3">
    <source>
        <dbReference type="Proteomes" id="UP001174936"/>
    </source>
</evidence>
<feature type="region of interest" description="Disordered" evidence="1">
    <location>
        <begin position="1"/>
        <end position="24"/>
    </location>
</feature>
<dbReference type="InterPro" id="IPR022190">
    <property type="entry name" value="DUF3716"/>
</dbReference>
<feature type="compositionally biased region" description="Basic residues" evidence="1">
    <location>
        <begin position="267"/>
        <end position="276"/>
    </location>
</feature>
<protein>
    <submittedName>
        <fullName evidence="2">Uncharacterized protein</fullName>
    </submittedName>
</protein>
<evidence type="ECO:0000313" key="2">
    <source>
        <dbReference type="EMBL" id="KAK0655395.1"/>
    </source>
</evidence>
<proteinExistence type="predicted"/>